<keyword evidence="1" id="KW-0560">Oxidoreductase</keyword>
<evidence type="ECO:0000313" key="1">
    <source>
        <dbReference type="EMBL" id="KAH7908344.1"/>
    </source>
</evidence>
<organism evidence="1 2">
    <name type="scientific">Hygrophoropsis aurantiaca</name>
    <dbReference type="NCBI Taxonomy" id="72124"/>
    <lineage>
        <taxon>Eukaryota</taxon>
        <taxon>Fungi</taxon>
        <taxon>Dikarya</taxon>
        <taxon>Basidiomycota</taxon>
        <taxon>Agaricomycotina</taxon>
        <taxon>Agaricomycetes</taxon>
        <taxon>Agaricomycetidae</taxon>
        <taxon>Boletales</taxon>
        <taxon>Coniophorineae</taxon>
        <taxon>Hygrophoropsidaceae</taxon>
        <taxon>Hygrophoropsis</taxon>
    </lineage>
</organism>
<keyword evidence="1" id="KW-0503">Monooxygenase</keyword>
<sequence>MQPHPDFERIAPPKSTGVKIVIVGAGYGGVACAIECSRKGHDVVVVEKLSELRMHAQILSLGPNAGRILARWGLHDKLWPICGHYPGFNLHNYKGELLRFQRSQQPLFGAYSYNGHRAEIHQVLFDHAVSLGVEIRMNQEVIEYWEDDEQDKSGVILRGGERLEADLVIAGDGVRSQARHYILGYNDKPKTSGYALYRAWFDAAENGVDKDPLTKFLCTDGDVFYGWIGQDVHMLTSSSRNGKTISWVITHKDDTELQDSWAFPGKMEDVLKVVEGWDPRCAAVLSKAPSCIDWKLIVHDPLPTWISKSGRVILIGDAAHPFLPCVFSCRILIFSVSLRLWLSYCDLPTDFSRSSSAQGASQAIEDGVTVAVALQLAGKGDVPLAVKAWEKIRYQRVRDSQLMGEATRDKWHQAKPEDKGAHLEMPRPEWLFAHDAEAHAYTVYDEVAREIVEKGYQLPTLS</sequence>
<proteinExistence type="predicted"/>
<name>A0ACB8A5J3_9AGAM</name>
<comment type="caution">
    <text evidence="1">The sequence shown here is derived from an EMBL/GenBank/DDBJ whole genome shotgun (WGS) entry which is preliminary data.</text>
</comment>
<dbReference type="Proteomes" id="UP000790377">
    <property type="component" value="Unassembled WGS sequence"/>
</dbReference>
<dbReference type="EMBL" id="MU267828">
    <property type="protein sequence ID" value="KAH7908344.1"/>
    <property type="molecule type" value="Genomic_DNA"/>
</dbReference>
<reference evidence="1" key="1">
    <citation type="journal article" date="2021" name="New Phytol.">
        <title>Evolutionary innovations through gain and loss of genes in the ectomycorrhizal Boletales.</title>
        <authorList>
            <person name="Wu G."/>
            <person name="Miyauchi S."/>
            <person name="Morin E."/>
            <person name="Kuo A."/>
            <person name="Drula E."/>
            <person name="Varga T."/>
            <person name="Kohler A."/>
            <person name="Feng B."/>
            <person name="Cao Y."/>
            <person name="Lipzen A."/>
            <person name="Daum C."/>
            <person name="Hundley H."/>
            <person name="Pangilinan J."/>
            <person name="Johnson J."/>
            <person name="Barry K."/>
            <person name="LaButti K."/>
            <person name="Ng V."/>
            <person name="Ahrendt S."/>
            <person name="Min B."/>
            <person name="Choi I.G."/>
            <person name="Park H."/>
            <person name="Plett J.M."/>
            <person name="Magnuson J."/>
            <person name="Spatafora J.W."/>
            <person name="Nagy L.G."/>
            <person name="Henrissat B."/>
            <person name="Grigoriev I.V."/>
            <person name="Yang Z.L."/>
            <person name="Xu J."/>
            <person name="Martin F.M."/>
        </authorList>
    </citation>
    <scope>NUCLEOTIDE SEQUENCE</scope>
    <source>
        <strain evidence="1">ATCC 28755</strain>
    </source>
</reference>
<evidence type="ECO:0000313" key="2">
    <source>
        <dbReference type="Proteomes" id="UP000790377"/>
    </source>
</evidence>
<protein>
    <submittedName>
        <fullName evidence="1">Monooxygenase</fullName>
    </submittedName>
</protein>
<keyword evidence="2" id="KW-1185">Reference proteome</keyword>
<gene>
    <name evidence="1" type="ORF">BJ138DRAFT_370716</name>
</gene>
<accession>A0ACB8A5J3</accession>